<reference evidence="3" key="1">
    <citation type="submission" date="2020-06" db="EMBL/GenBank/DDBJ databases">
        <authorList>
            <person name="Li T."/>
            <person name="Hu X."/>
            <person name="Zhang T."/>
            <person name="Song X."/>
            <person name="Zhang H."/>
            <person name="Dai N."/>
            <person name="Sheng W."/>
            <person name="Hou X."/>
            <person name="Wei L."/>
        </authorList>
    </citation>
    <scope>NUCLEOTIDE SEQUENCE</scope>
    <source>
        <strain evidence="3">KEN8</strain>
        <tissue evidence="3">Leaf</tissue>
    </source>
</reference>
<organism evidence="3">
    <name type="scientific">Sesamum calycinum</name>
    <dbReference type="NCBI Taxonomy" id="2727403"/>
    <lineage>
        <taxon>Eukaryota</taxon>
        <taxon>Viridiplantae</taxon>
        <taxon>Streptophyta</taxon>
        <taxon>Embryophyta</taxon>
        <taxon>Tracheophyta</taxon>
        <taxon>Spermatophyta</taxon>
        <taxon>Magnoliopsida</taxon>
        <taxon>eudicotyledons</taxon>
        <taxon>Gunneridae</taxon>
        <taxon>Pentapetalae</taxon>
        <taxon>asterids</taxon>
        <taxon>lamiids</taxon>
        <taxon>Lamiales</taxon>
        <taxon>Pedaliaceae</taxon>
        <taxon>Sesamum</taxon>
    </lineage>
</organism>
<dbReference type="Pfam" id="PF03108">
    <property type="entry name" value="DBD_Tnp_Mut"/>
    <property type="match status" value="1"/>
</dbReference>
<dbReference type="PANTHER" id="PTHR31973:SF191">
    <property type="entry name" value="OS05G0489400 PROTEIN"/>
    <property type="match status" value="1"/>
</dbReference>
<dbReference type="EMBL" id="JACGWM010000014">
    <property type="protein sequence ID" value="KAL0327975.1"/>
    <property type="molecule type" value="Genomic_DNA"/>
</dbReference>
<name>A0AAW2M980_9LAMI</name>
<evidence type="ECO:0000259" key="2">
    <source>
        <dbReference type="Pfam" id="PF03108"/>
    </source>
</evidence>
<proteinExistence type="predicted"/>
<protein>
    <recommendedName>
        <fullName evidence="2">Transposase MuDR plant domain-containing protein</fullName>
    </recommendedName>
</protein>
<comment type="caution">
    <text evidence="3">The sequence shown here is derived from an EMBL/GenBank/DDBJ whole genome shotgun (WGS) entry which is preliminary data.</text>
</comment>
<feature type="compositionally biased region" description="Low complexity" evidence="1">
    <location>
        <begin position="456"/>
        <end position="470"/>
    </location>
</feature>
<dbReference type="InterPro" id="IPR004332">
    <property type="entry name" value="Transposase_MuDR"/>
</dbReference>
<feature type="compositionally biased region" description="Acidic residues" evidence="1">
    <location>
        <begin position="63"/>
        <end position="98"/>
    </location>
</feature>
<gene>
    <name evidence="3" type="ORF">Scaly_2230100</name>
</gene>
<reference evidence="3" key="2">
    <citation type="journal article" date="2024" name="Plant">
        <title>Genomic evolution and insights into agronomic trait innovations of Sesamum species.</title>
        <authorList>
            <person name="Miao H."/>
            <person name="Wang L."/>
            <person name="Qu L."/>
            <person name="Liu H."/>
            <person name="Sun Y."/>
            <person name="Le M."/>
            <person name="Wang Q."/>
            <person name="Wei S."/>
            <person name="Zheng Y."/>
            <person name="Lin W."/>
            <person name="Duan Y."/>
            <person name="Cao H."/>
            <person name="Xiong S."/>
            <person name="Wang X."/>
            <person name="Wei L."/>
            <person name="Li C."/>
            <person name="Ma Q."/>
            <person name="Ju M."/>
            <person name="Zhao R."/>
            <person name="Li G."/>
            <person name="Mu C."/>
            <person name="Tian Q."/>
            <person name="Mei H."/>
            <person name="Zhang T."/>
            <person name="Gao T."/>
            <person name="Zhang H."/>
        </authorList>
    </citation>
    <scope>NUCLEOTIDE SEQUENCE</scope>
    <source>
        <strain evidence="3">KEN8</strain>
    </source>
</reference>
<accession>A0AAW2M980</accession>
<feature type="region of interest" description="Disordered" evidence="1">
    <location>
        <begin position="443"/>
        <end position="503"/>
    </location>
</feature>
<dbReference type="AlphaFoldDB" id="A0AAW2M980"/>
<evidence type="ECO:0000313" key="3">
    <source>
        <dbReference type="EMBL" id="KAL0327975.1"/>
    </source>
</evidence>
<feature type="compositionally biased region" description="Acidic residues" evidence="1">
    <location>
        <begin position="105"/>
        <end position="119"/>
    </location>
</feature>
<evidence type="ECO:0000256" key="1">
    <source>
        <dbReference type="SAM" id="MobiDB-lite"/>
    </source>
</evidence>
<feature type="domain" description="Transposase MuDR plant" evidence="2">
    <location>
        <begin position="154"/>
        <end position="211"/>
    </location>
</feature>
<dbReference type="PANTHER" id="PTHR31973">
    <property type="entry name" value="POLYPROTEIN, PUTATIVE-RELATED"/>
    <property type="match status" value="1"/>
</dbReference>
<sequence length="503" mass="56083">MKFSLNPPKSHAKFLKKSDILAFERKTSWIVEAMSLRDPNLNGNLPHITVGEVGEVGSHTEVGDAEEGDSDEIFCDSEYDVGSDTEDEKVETECDDGVEGSGREDEGDNLEESSGEGEGELSNSEDFNSDKDSDEGVGTKYPVFSNTETFDPKFDIGMLFSSKKQLRIAIHSHAVKTRRNIKITKNDNKRLYARCVEEGCEWKLHALVIEELKRSNLGSTFILSRAASDGSGGSKFGKLYVCFEGLKMGFLAGCRKIIGVDGVISRVHMGGETWEWFLTLLRNDLNIHRDSDYTFMSDKQKGLIPAFETVFPTAENRFYVRHLHANMKRVGFKGLSYKKALWKAARATTVTEFEARRKEICKLDIKMDARWRRFCGLLLPFQTYLRVYDPCIYPVNGPKKWNKTNIEPLLLQTWKTSRQTSKSKKTGAASIQASKEGTKCTGITATPSVVAPGASPTPSSSRHPSPTLRPGVTFAHVPFAPDHSQVQSKRAQKLSKVDGKKKA</sequence>
<feature type="region of interest" description="Disordered" evidence="1">
    <location>
        <begin position="60"/>
        <end position="142"/>
    </location>
</feature>